<dbReference type="EMBL" id="AF028232">
    <property type="protein sequence ID" value="AAC24023.1"/>
    <property type="molecule type" value="Genomic_DNA"/>
</dbReference>
<evidence type="ECO:0000256" key="1">
    <source>
        <dbReference type="SAM" id="MobiDB-lite"/>
    </source>
</evidence>
<protein>
    <submittedName>
        <fullName evidence="3">S2 protein</fullName>
    </submittedName>
</protein>
<feature type="region of interest" description="Disordered" evidence="1">
    <location>
        <begin position="1"/>
        <end position="30"/>
    </location>
</feature>
<proteinExistence type="predicted"/>
<dbReference type="InterPro" id="IPR009480">
    <property type="entry name" value="Equine_IAV_S2"/>
</dbReference>
<name>O93207_9RETR</name>
<accession>O93207</accession>
<evidence type="ECO:0000313" key="2">
    <source>
        <dbReference type="EMBL" id="AAC24017.1"/>
    </source>
</evidence>
<reference evidence="3" key="2">
    <citation type="journal article" date="1998" name="J. Virol.">
        <title>Disease induction by virus derived from molecular clones of equine infectious anemia virus.</title>
        <authorList>
            <person name="Payne S.L."/>
            <person name="Qi X.M."/>
            <person name="Shao H."/>
            <person name="Dwyer A."/>
            <person name="Fuller F.J."/>
        </authorList>
    </citation>
    <scope>NUCLEOTIDE SEQUENCE</scope>
</reference>
<dbReference type="Pfam" id="PF06502">
    <property type="entry name" value="Equine_IAV_S2"/>
    <property type="match status" value="1"/>
</dbReference>
<dbReference type="EMBL" id="AF028231">
    <property type="protein sequence ID" value="AAC24017.1"/>
    <property type="molecule type" value="Genomic_DNA"/>
</dbReference>
<sequence>MGVFGKGVTWSASHSMGESQGESQPLLPNSQKNLSVRRTQCFNLIVIIMTVRTAWQNRRKQETKK</sequence>
<reference evidence="2" key="1">
    <citation type="submission" date="1997-10" db="EMBL/GenBank/DDBJ databases">
        <title>Disease Induction by Virus Derived from Molecular Clones of Equine Infectious Anemia Virus.</title>
        <authorList>
            <person name="Payne S.L."/>
            <person name="Qi X.-M."/>
            <person name="Shao H."/>
            <person name="Dwyer A."/>
            <person name="Fuller F.J."/>
        </authorList>
    </citation>
    <scope>NUCLEOTIDE SEQUENCE</scope>
</reference>
<organism evidence="3">
    <name type="scientific">Equine infectious anemia virus</name>
    <dbReference type="NCBI Taxonomy" id="11665"/>
    <lineage>
        <taxon>Viruses</taxon>
        <taxon>Riboviria</taxon>
        <taxon>Pararnavirae</taxon>
        <taxon>Artverviricota</taxon>
        <taxon>Revtraviricetes</taxon>
        <taxon>Ortervirales</taxon>
        <taxon>Retroviridae</taxon>
        <taxon>Orthoretrovirinae</taxon>
        <taxon>Lentivirus</taxon>
        <taxon>Lentivirus equinfane</taxon>
    </lineage>
</organism>
<feature type="compositionally biased region" description="Polar residues" evidence="1">
    <location>
        <begin position="10"/>
        <end position="30"/>
    </location>
</feature>
<evidence type="ECO:0000313" key="3">
    <source>
        <dbReference type="EMBL" id="AAC24023.1"/>
    </source>
</evidence>
<gene>
    <name evidence="3" type="primary">s2</name>
</gene>